<dbReference type="Proteomes" id="UP000014680">
    <property type="component" value="Unassembled WGS sequence"/>
</dbReference>
<feature type="domain" description="TLDc" evidence="1">
    <location>
        <begin position="53"/>
        <end position="220"/>
    </location>
</feature>
<organism evidence="2 3">
    <name type="scientific">Entamoeba invadens IP1</name>
    <dbReference type="NCBI Taxonomy" id="370355"/>
    <lineage>
        <taxon>Eukaryota</taxon>
        <taxon>Amoebozoa</taxon>
        <taxon>Evosea</taxon>
        <taxon>Archamoebae</taxon>
        <taxon>Mastigamoebida</taxon>
        <taxon>Entamoebidae</taxon>
        <taxon>Entamoeba</taxon>
    </lineage>
</organism>
<dbReference type="VEuPathDB" id="AmoebaDB:EIN_480640"/>
<dbReference type="RefSeq" id="XP_004257926.1">
    <property type="nucleotide sequence ID" value="XM_004257878.1"/>
</dbReference>
<evidence type="ECO:0000313" key="3">
    <source>
        <dbReference type="Proteomes" id="UP000014680"/>
    </source>
</evidence>
<dbReference type="EMBL" id="KB206475">
    <property type="protein sequence ID" value="ELP91155.1"/>
    <property type="molecule type" value="Genomic_DNA"/>
</dbReference>
<dbReference type="GeneID" id="14890142"/>
<keyword evidence="3" id="KW-1185">Reference proteome</keyword>
<accession>L7FM95</accession>
<dbReference type="OMA" id="YSSFWIT"/>
<name>L7FM95_ENTIV</name>
<reference evidence="2 3" key="1">
    <citation type="submission" date="2012-10" db="EMBL/GenBank/DDBJ databases">
        <authorList>
            <person name="Zafar N."/>
            <person name="Inman J."/>
            <person name="Hall N."/>
            <person name="Lorenzi H."/>
            <person name="Caler E."/>
        </authorList>
    </citation>
    <scope>NUCLEOTIDE SEQUENCE [LARGE SCALE GENOMIC DNA]</scope>
    <source>
        <strain evidence="2 3">IP1</strain>
    </source>
</reference>
<dbReference type="InterPro" id="IPR006571">
    <property type="entry name" value="TLDc_dom"/>
</dbReference>
<gene>
    <name evidence="2" type="ORF">EIN_480640</name>
</gene>
<dbReference type="Pfam" id="PF07534">
    <property type="entry name" value="TLD"/>
    <property type="match status" value="1"/>
</dbReference>
<proteinExistence type="predicted"/>
<sequence>MGSSLSHLIEVRNVSKYSMKCFGDKNKQVQEKRSKKTQTKTKTISLDQITEDMLTKTKEQEIINSLLKETKSKHIEIIYNSELTEFDQRNIRTKIIGEQKIIFLVVTDRGSIFGFYQNDLVDKMKCCKQIKATSEDFFLFGSPYVYQTLEFYRRNKQIENKNTTSFTLYEDNNNLVLSCYSSFWITKNGQIGFNLCAKEHYNLPQINQNVFTGKQKTETTLCEKLLILKCL</sequence>
<dbReference type="AlphaFoldDB" id="L7FM95"/>
<protein>
    <recommendedName>
        <fullName evidence="1">TLDc domain-containing protein</fullName>
    </recommendedName>
</protein>
<dbReference type="KEGG" id="eiv:EIN_480640"/>
<evidence type="ECO:0000259" key="1">
    <source>
        <dbReference type="Pfam" id="PF07534"/>
    </source>
</evidence>
<evidence type="ECO:0000313" key="2">
    <source>
        <dbReference type="EMBL" id="ELP91155.1"/>
    </source>
</evidence>